<accession>A0A9P6AHT2</accession>
<sequence>GLARVEELCWEGLSVDICQIICVDNLHGLHKMFKDHMMDWLTNSIGEAELDRRFMAQPHCIGTRNFDSGILHYSQWSGKGHQDLECHIIPVIAGADGSQPGVMKAMHALMDFIYIAQYPLQSDMTLDALKLAHSNFQKNKEIFIQNGSQTGSVGVIDHMNIPKVHALHQWMTNIPDLGTTD</sequence>
<keyword evidence="2" id="KW-1185">Reference proteome</keyword>
<comment type="caution">
    <text evidence="1">The sequence shown here is derived from an EMBL/GenBank/DDBJ whole genome shotgun (WGS) entry which is preliminary data.</text>
</comment>
<evidence type="ECO:0000313" key="1">
    <source>
        <dbReference type="EMBL" id="KAF9505545.1"/>
    </source>
</evidence>
<proteinExistence type="predicted"/>
<dbReference type="EMBL" id="MU129147">
    <property type="protein sequence ID" value="KAF9505545.1"/>
    <property type="molecule type" value="Genomic_DNA"/>
</dbReference>
<protein>
    <submittedName>
        <fullName evidence="1">Uncharacterized protein</fullName>
    </submittedName>
</protein>
<dbReference type="AlphaFoldDB" id="A0A9P6AHT2"/>
<feature type="non-terminal residue" evidence="1">
    <location>
        <position position="1"/>
    </location>
</feature>
<dbReference type="OrthoDB" id="3232941at2759"/>
<gene>
    <name evidence="1" type="ORF">BS47DRAFT_1260144</name>
</gene>
<name>A0A9P6AHT2_9AGAM</name>
<dbReference type="Proteomes" id="UP000886523">
    <property type="component" value="Unassembled WGS sequence"/>
</dbReference>
<feature type="non-terminal residue" evidence="1">
    <location>
        <position position="181"/>
    </location>
</feature>
<reference evidence="1" key="1">
    <citation type="journal article" date="2020" name="Nat. Commun.">
        <title>Large-scale genome sequencing of mycorrhizal fungi provides insights into the early evolution of symbiotic traits.</title>
        <authorList>
            <person name="Miyauchi S."/>
            <person name="Kiss E."/>
            <person name="Kuo A."/>
            <person name="Drula E."/>
            <person name="Kohler A."/>
            <person name="Sanchez-Garcia M."/>
            <person name="Morin E."/>
            <person name="Andreopoulos B."/>
            <person name="Barry K.W."/>
            <person name="Bonito G."/>
            <person name="Buee M."/>
            <person name="Carver A."/>
            <person name="Chen C."/>
            <person name="Cichocki N."/>
            <person name="Clum A."/>
            <person name="Culley D."/>
            <person name="Crous P.W."/>
            <person name="Fauchery L."/>
            <person name="Girlanda M."/>
            <person name="Hayes R.D."/>
            <person name="Keri Z."/>
            <person name="LaButti K."/>
            <person name="Lipzen A."/>
            <person name="Lombard V."/>
            <person name="Magnuson J."/>
            <person name="Maillard F."/>
            <person name="Murat C."/>
            <person name="Nolan M."/>
            <person name="Ohm R.A."/>
            <person name="Pangilinan J."/>
            <person name="Pereira M.F."/>
            <person name="Perotto S."/>
            <person name="Peter M."/>
            <person name="Pfister S."/>
            <person name="Riley R."/>
            <person name="Sitrit Y."/>
            <person name="Stielow J.B."/>
            <person name="Szollosi G."/>
            <person name="Zifcakova L."/>
            <person name="Stursova M."/>
            <person name="Spatafora J.W."/>
            <person name="Tedersoo L."/>
            <person name="Vaario L.M."/>
            <person name="Yamada A."/>
            <person name="Yan M."/>
            <person name="Wang P."/>
            <person name="Xu J."/>
            <person name="Bruns T."/>
            <person name="Baldrian P."/>
            <person name="Vilgalys R."/>
            <person name="Dunand C."/>
            <person name="Henrissat B."/>
            <person name="Grigoriev I.V."/>
            <person name="Hibbett D."/>
            <person name="Nagy L.G."/>
            <person name="Martin F.M."/>
        </authorList>
    </citation>
    <scope>NUCLEOTIDE SEQUENCE</scope>
    <source>
        <strain evidence="1">UP504</strain>
    </source>
</reference>
<organism evidence="1 2">
    <name type="scientific">Hydnum rufescens UP504</name>
    <dbReference type="NCBI Taxonomy" id="1448309"/>
    <lineage>
        <taxon>Eukaryota</taxon>
        <taxon>Fungi</taxon>
        <taxon>Dikarya</taxon>
        <taxon>Basidiomycota</taxon>
        <taxon>Agaricomycotina</taxon>
        <taxon>Agaricomycetes</taxon>
        <taxon>Cantharellales</taxon>
        <taxon>Hydnaceae</taxon>
        <taxon>Hydnum</taxon>
    </lineage>
</organism>
<evidence type="ECO:0000313" key="2">
    <source>
        <dbReference type="Proteomes" id="UP000886523"/>
    </source>
</evidence>